<gene>
    <name evidence="2" type="ORF">CEV31_1705</name>
</gene>
<keyword evidence="3" id="KW-1185">Reference proteome</keyword>
<organism evidence="2 3">
    <name type="scientific">Brucella thiophenivorans</name>
    <dbReference type="NCBI Taxonomy" id="571255"/>
    <lineage>
        <taxon>Bacteria</taxon>
        <taxon>Pseudomonadati</taxon>
        <taxon>Pseudomonadota</taxon>
        <taxon>Alphaproteobacteria</taxon>
        <taxon>Hyphomicrobiales</taxon>
        <taxon>Brucellaceae</taxon>
        <taxon>Brucella/Ochrobactrum group</taxon>
        <taxon>Brucella</taxon>
    </lineage>
</organism>
<dbReference type="AlphaFoldDB" id="A0A256FZP1"/>
<proteinExistence type="predicted"/>
<dbReference type="EMBL" id="NNRJ01000015">
    <property type="protein sequence ID" value="OYR20279.1"/>
    <property type="molecule type" value="Genomic_DNA"/>
</dbReference>
<evidence type="ECO:0000313" key="3">
    <source>
        <dbReference type="Proteomes" id="UP000215590"/>
    </source>
</evidence>
<comment type="caution">
    <text evidence="2">The sequence shown here is derived from an EMBL/GenBank/DDBJ whole genome shotgun (WGS) entry which is preliminary data.</text>
</comment>
<evidence type="ECO:0000256" key="1">
    <source>
        <dbReference type="SAM" id="Phobius"/>
    </source>
</evidence>
<dbReference type="Proteomes" id="UP000215590">
    <property type="component" value="Unassembled WGS sequence"/>
</dbReference>
<protein>
    <submittedName>
        <fullName evidence="2">Uncharacterized protein</fullName>
    </submittedName>
</protein>
<reference evidence="2 3" key="1">
    <citation type="submission" date="2017-07" db="EMBL/GenBank/DDBJ databases">
        <title>Phylogenetic study on the rhizospheric bacterium Ochrobactrum sp. A44.</title>
        <authorList>
            <person name="Krzyzanowska D.M."/>
            <person name="Ossowicki A."/>
            <person name="Rajewska M."/>
            <person name="Maciag T."/>
            <person name="Kaczynski Z."/>
            <person name="Czerwicka M."/>
            <person name="Jafra S."/>
        </authorList>
    </citation>
    <scope>NUCLEOTIDE SEQUENCE [LARGE SCALE GENOMIC DNA]</scope>
    <source>
        <strain evidence="2 3">DSM 7216</strain>
    </source>
</reference>
<dbReference type="RefSeq" id="WP_094506465.1">
    <property type="nucleotide sequence ID" value="NZ_JBHEEK010000013.1"/>
</dbReference>
<keyword evidence="1" id="KW-0472">Membrane</keyword>
<keyword evidence="1" id="KW-0812">Transmembrane</keyword>
<evidence type="ECO:0000313" key="2">
    <source>
        <dbReference type="EMBL" id="OYR20279.1"/>
    </source>
</evidence>
<dbReference type="OrthoDB" id="7843961at2"/>
<accession>A0A256FZP1</accession>
<sequence>MSQIFRQKIFWKKTLWWTWKVYEFLCVTIVTLYIAFVFVGLVAHFNDSYVLPNKMVVKRVFDFTLYGRPDLFAADGHTLLARDLDMMCFNDRYIEVYAATGGGLIDGETNLRVSPQYGKDVSGLHRGPFSCNGYYIGWVGASLLFERNQEPSEGPCDWLNFSNPNLKNLAWFEKRRCRSRR</sequence>
<name>A0A256FZP1_9HYPH</name>
<feature type="transmembrane region" description="Helical" evidence="1">
    <location>
        <begin position="21"/>
        <end position="45"/>
    </location>
</feature>
<keyword evidence="1" id="KW-1133">Transmembrane helix</keyword>